<protein>
    <recommendedName>
        <fullName evidence="4">DUF1657 domain-containing protein</fullName>
    </recommendedName>
</protein>
<keyword evidence="3" id="KW-1185">Reference proteome</keyword>
<accession>A0ABW6JZ92</accession>
<feature type="coiled-coil region" evidence="1">
    <location>
        <begin position="12"/>
        <end position="51"/>
    </location>
</feature>
<evidence type="ECO:0000256" key="1">
    <source>
        <dbReference type="SAM" id="Coils"/>
    </source>
</evidence>
<gene>
    <name evidence="2" type="ORF">ACFYKT_12575</name>
</gene>
<name>A0ABW6JZ92_9BACI</name>
<reference evidence="2 3" key="1">
    <citation type="submission" date="2024-08" db="EMBL/GenBank/DDBJ databases">
        <title>Two novel Cytobacillus novel species.</title>
        <authorList>
            <person name="Liu G."/>
        </authorList>
    </citation>
    <scope>NUCLEOTIDE SEQUENCE [LARGE SCALE GENOMIC DNA]</scope>
    <source>
        <strain evidence="2 3">FJAT-53684</strain>
    </source>
</reference>
<dbReference type="EMBL" id="JBIACJ010000006">
    <property type="protein sequence ID" value="MFE8697171.1"/>
    <property type="molecule type" value="Genomic_DNA"/>
</dbReference>
<evidence type="ECO:0008006" key="4">
    <source>
        <dbReference type="Google" id="ProtNLM"/>
    </source>
</evidence>
<sequence length="57" mass="6388">MPKAKQYVDQSMSSVQTTVNTLQQALSSAEKQDNKNKIQEAINSLNSAQQQLSQYQD</sequence>
<proteinExistence type="predicted"/>
<comment type="caution">
    <text evidence="2">The sequence shown here is derived from an EMBL/GenBank/DDBJ whole genome shotgun (WGS) entry which is preliminary data.</text>
</comment>
<evidence type="ECO:0000313" key="2">
    <source>
        <dbReference type="EMBL" id="MFE8697171.1"/>
    </source>
</evidence>
<dbReference type="Proteomes" id="UP001601058">
    <property type="component" value="Unassembled WGS sequence"/>
</dbReference>
<keyword evidence="1" id="KW-0175">Coiled coil</keyword>
<dbReference type="RefSeq" id="WP_389219966.1">
    <property type="nucleotide sequence ID" value="NZ_JBIACJ010000006.1"/>
</dbReference>
<organism evidence="2 3">
    <name type="scientific">Cytobacillus mangrovibacter</name>
    <dbReference type="NCBI Taxonomy" id="3299024"/>
    <lineage>
        <taxon>Bacteria</taxon>
        <taxon>Bacillati</taxon>
        <taxon>Bacillota</taxon>
        <taxon>Bacilli</taxon>
        <taxon>Bacillales</taxon>
        <taxon>Bacillaceae</taxon>
        <taxon>Cytobacillus</taxon>
    </lineage>
</organism>
<evidence type="ECO:0000313" key="3">
    <source>
        <dbReference type="Proteomes" id="UP001601058"/>
    </source>
</evidence>